<reference evidence="3 4" key="1">
    <citation type="submission" date="2018-01" db="EMBL/GenBank/DDBJ databases">
        <title>Draft genome of the type strain Pseudomonas oceani DSM 100277 isolated from the deep water in Okinawa trough, northwestern Pacific Ocean.</title>
        <authorList>
            <person name="Gomila M."/>
            <person name="Mulet M."/>
            <person name="Garcia-Valdes E."/>
            <person name="Lalucat J."/>
        </authorList>
    </citation>
    <scope>NUCLEOTIDE SEQUENCE [LARGE SCALE GENOMIC DNA]</scope>
    <source>
        <strain evidence="3 4">DSM 100277</strain>
    </source>
</reference>
<dbReference type="PANTHER" id="PTHR36508:SF1">
    <property type="entry name" value="PROTEIN SLYX"/>
    <property type="match status" value="1"/>
</dbReference>
<accession>A0A2P4EZ46</accession>
<evidence type="ECO:0000256" key="2">
    <source>
        <dbReference type="SAM" id="Coils"/>
    </source>
</evidence>
<dbReference type="EMBL" id="PPSK01000002">
    <property type="protein sequence ID" value="POB05758.1"/>
    <property type="molecule type" value="Genomic_DNA"/>
</dbReference>
<comment type="caution">
    <text evidence="3">The sequence shown here is derived from an EMBL/GenBank/DDBJ whole genome shotgun (WGS) entry which is preliminary data.</text>
</comment>
<dbReference type="Proteomes" id="UP000243451">
    <property type="component" value="Unassembled WGS sequence"/>
</dbReference>
<feature type="coiled-coil region" evidence="2">
    <location>
        <begin position="3"/>
        <end position="44"/>
    </location>
</feature>
<evidence type="ECO:0000313" key="4">
    <source>
        <dbReference type="Proteomes" id="UP000243451"/>
    </source>
</evidence>
<sequence length="72" mass="8249">MSHDQLVRRIDELEMRLAFQDDTIQALNDALSVQQIELDRLRRSLELVAKRQADLATQIPGEAGEEPPPPHY</sequence>
<dbReference type="HAMAP" id="MF_00715">
    <property type="entry name" value="SlyX"/>
    <property type="match status" value="1"/>
</dbReference>
<dbReference type="Gene3D" id="1.20.5.300">
    <property type="match status" value="1"/>
</dbReference>
<dbReference type="AlphaFoldDB" id="A0A2P4EZ46"/>
<keyword evidence="4" id="KW-1185">Reference proteome</keyword>
<gene>
    <name evidence="1" type="primary">slyX</name>
    <name evidence="3" type="ORF">C1949_03440</name>
</gene>
<protein>
    <recommendedName>
        <fullName evidence="1">Protein SlyX homolog</fullName>
    </recommendedName>
</protein>
<name>A0A2P4EZ46_9GAMM</name>
<dbReference type="OrthoDB" id="8606883at2"/>
<dbReference type="InterPro" id="IPR007236">
    <property type="entry name" value="SlyX"/>
</dbReference>
<organism evidence="3 4">
    <name type="scientific">Halopseudomonas oceani</name>
    <dbReference type="NCBI Taxonomy" id="1708783"/>
    <lineage>
        <taxon>Bacteria</taxon>
        <taxon>Pseudomonadati</taxon>
        <taxon>Pseudomonadota</taxon>
        <taxon>Gammaproteobacteria</taxon>
        <taxon>Pseudomonadales</taxon>
        <taxon>Pseudomonadaceae</taxon>
        <taxon>Halopseudomonas</taxon>
    </lineage>
</organism>
<evidence type="ECO:0000256" key="1">
    <source>
        <dbReference type="HAMAP-Rule" id="MF_00715"/>
    </source>
</evidence>
<dbReference type="RefSeq" id="WP_104737084.1">
    <property type="nucleotide sequence ID" value="NZ_BMHR01000004.1"/>
</dbReference>
<comment type="similarity">
    <text evidence="1">Belongs to the SlyX family.</text>
</comment>
<proteinExistence type="inferred from homology"/>
<dbReference type="PANTHER" id="PTHR36508">
    <property type="entry name" value="PROTEIN SLYX"/>
    <property type="match status" value="1"/>
</dbReference>
<evidence type="ECO:0000313" key="3">
    <source>
        <dbReference type="EMBL" id="POB05758.1"/>
    </source>
</evidence>
<dbReference type="Pfam" id="PF04102">
    <property type="entry name" value="SlyX"/>
    <property type="match status" value="1"/>
</dbReference>
<keyword evidence="2" id="KW-0175">Coiled coil</keyword>